<evidence type="ECO:0000313" key="2">
    <source>
        <dbReference type="EMBL" id="KAF2890239.1"/>
    </source>
</evidence>
<dbReference type="EMBL" id="VTPC01056116">
    <property type="protein sequence ID" value="KAF2890239.1"/>
    <property type="molecule type" value="Genomic_DNA"/>
</dbReference>
<proteinExistence type="predicted"/>
<dbReference type="OrthoDB" id="6780912at2759"/>
<name>A0A8K0CPI6_IGNLU</name>
<feature type="domain" description="Reverse transcriptase/retrotransposon-derived protein RNase H-like" evidence="1">
    <location>
        <begin position="106"/>
        <end position="160"/>
    </location>
</feature>
<dbReference type="PANTHER" id="PTHR37984">
    <property type="entry name" value="PROTEIN CBG26694"/>
    <property type="match status" value="1"/>
</dbReference>
<dbReference type="Proteomes" id="UP000801492">
    <property type="component" value="Unassembled WGS sequence"/>
</dbReference>
<sequence>ELKIKEGTQPIFHRAYDMPYALKEKVDLELSKMVKAGILSKVSFSNWASPIVVVPKKNPDELRICVDFKKTLNRVLDSDHCVLPLPEDIFACLSGNEYFTVIDLKADCEKAFKESKQLLSSDKLLVHYNPKLPIYLTCDSSGYGVGAILSHRLNDEDRPIL</sequence>
<dbReference type="InterPro" id="IPR041577">
    <property type="entry name" value="RT_RNaseH_2"/>
</dbReference>
<evidence type="ECO:0000259" key="1">
    <source>
        <dbReference type="Pfam" id="PF17919"/>
    </source>
</evidence>
<dbReference type="InterPro" id="IPR043502">
    <property type="entry name" value="DNA/RNA_pol_sf"/>
</dbReference>
<dbReference type="AlphaFoldDB" id="A0A8K0CPI6"/>
<dbReference type="Gene3D" id="3.10.10.10">
    <property type="entry name" value="HIV Type 1 Reverse Transcriptase, subunit A, domain 1"/>
    <property type="match status" value="1"/>
</dbReference>
<protein>
    <recommendedName>
        <fullName evidence="1">Reverse transcriptase/retrotransposon-derived protein RNase H-like domain-containing protein</fullName>
    </recommendedName>
</protein>
<dbReference type="SUPFAM" id="SSF56672">
    <property type="entry name" value="DNA/RNA polymerases"/>
    <property type="match status" value="1"/>
</dbReference>
<comment type="caution">
    <text evidence="2">The sequence shown here is derived from an EMBL/GenBank/DDBJ whole genome shotgun (WGS) entry which is preliminary data.</text>
</comment>
<organism evidence="2 3">
    <name type="scientific">Ignelater luminosus</name>
    <name type="common">Cucubano</name>
    <name type="synonym">Pyrophorus luminosus</name>
    <dbReference type="NCBI Taxonomy" id="2038154"/>
    <lineage>
        <taxon>Eukaryota</taxon>
        <taxon>Metazoa</taxon>
        <taxon>Ecdysozoa</taxon>
        <taxon>Arthropoda</taxon>
        <taxon>Hexapoda</taxon>
        <taxon>Insecta</taxon>
        <taxon>Pterygota</taxon>
        <taxon>Neoptera</taxon>
        <taxon>Endopterygota</taxon>
        <taxon>Coleoptera</taxon>
        <taxon>Polyphaga</taxon>
        <taxon>Elateriformia</taxon>
        <taxon>Elateroidea</taxon>
        <taxon>Elateridae</taxon>
        <taxon>Agrypninae</taxon>
        <taxon>Pyrophorini</taxon>
        <taxon>Ignelater</taxon>
    </lineage>
</organism>
<keyword evidence="3" id="KW-1185">Reference proteome</keyword>
<accession>A0A8K0CPI6</accession>
<evidence type="ECO:0000313" key="3">
    <source>
        <dbReference type="Proteomes" id="UP000801492"/>
    </source>
</evidence>
<dbReference type="GO" id="GO:0071897">
    <property type="term" value="P:DNA biosynthetic process"/>
    <property type="evidence" value="ECO:0007669"/>
    <property type="project" value="UniProtKB-ARBA"/>
</dbReference>
<dbReference type="PANTHER" id="PTHR37984:SF10">
    <property type="entry name" value="RIBONUCLEASE H"/>
    <property type="match status" value="1"/>
</dbReference>
<feature type="non-terminal residue" evidence="2">
    <location>
        <position position="1"/>
    </location>
</feature>
<dbReference type="Pfam" id="PF17919">
    <property type="entry name" value="RT_RNaseH_2"/>
    <property type="match status" value="1"/>
</dbReference>
<dbReference type="InterPro" id="IPR050951">
    <property type="entry name" value="Retrovirus_Pol_polyprotein"/>
</dbReference>
<feature type="non-terminal residue" evidence="2">
    <location>
        <position position="161"/>
    </location>
</feature>
<gene>
    <name evidence="2" type="ORF">ILUMI_15934</name>
</gene>
<reference evidence="2" key="1">
    <citation type="submission" date="2019-08" db="EMBL/GenBank/DDBJ databases">
        <title>The genome of the North American firefly Photinus pyralis.</title>
        <authorList>
            <consortium name="Photinus pyralis genome working group"/>
            <person name="Fallon T.R."/>
            <person name="Sander Lower S.E."/>
            <person name="Weng J.-K."/>
        </authorList>
    </citation>
    <scope>NUCLEOTIDE SEQUENCE</scope>
    <source>
        <strain evidence="2">TRF0915ILg1</strain>
        <tissue evidence="2">Whole body</tissue>
    </source>
</reference>